<evidence type="ECO:0000313" key="2">
    <source>
        <dbReference type="Proteomes" id="UP000252189"/>
    </source>
</evidence>
<keyword evidence="2" id="KW-1185">Reference proteome</keyword>
<evidence type="ECO:0000313" key="1">
    <source>
        <dbReference type="EMBL" id="RCU46703.1"/>
    </source>
</evidence>
<name>A0A368N9J6_9EURY</name>
<accession>A0A368N9J6</accession>
<protein>
    <submittedName>
        <fullName evidence="1">Uncharacterized protein</fullName>
    </submittedName>
</protein>
<organism evidence="1 2">
    <name type="scientific">Haloplanus salinus</name>
    <dbReference type="NCBI Taxonomy" id="1126245"/>
    <lineage>
        <taxon>Archaea</taxon>
        <taxon>Methanobacteriati</taxon>
        <taxon>Methanobacteriota</taxon>
        <taxon>Stenosarchaea group</taxon>
        <taxon>Halobacteria</taxon>
        <taxon>Halobacteriales</taxon>
        <taxon>Haloferacaceae</taxon>
        <taxon>Haloplanus</taxon>
    </lineage>
</organism>
<reference evidence="1 2" key="1">
    <citation type="submission" date="2018-07" db="EMBL/GenBank/DDBJ databases">
        <title>Genome sequences of Haloplanus salinus JCM 18368T.</title>
        <authorList>
            <person name="Kim Y.B."/>
            <person name="Roh S.W."/>
        </authorList>
    </citation>
    <scope>NUCLEOTIDE SEQUENCE [LARGE SCALE GENOMIC DNA]</scope>
    <source>
        <strain evidence="1 2">JCM 18368</strain>
    </source>
</reference>
<gene>
    <name evidence="1" type="ORF">DU504_04930</name>
</gene>
<sequence length="257" mass="27626">MTTDADDRIAAGVTALSERAEERAGDEFTRAAWLSLADPRPTEDRSPFDDDDRGWVGEGLRWLVVAAAAYRAAGRDARASRRGVEGIAVARDLQSSFSNPAQRACLDEFIADYRVVAGMDDADAAYRTAEDAYGAAADAVDDPQRLATSPLFRAATQPIQQVARGPANGEIAVEWDDLHGADPSDPGAFLARRAAFKRQRFPSLLARVVDAGRLAAPRGTTEYGNDSFRCPDCGSTDVNWTAGVTLCLRCSAPMERA</sequence>
<comment type="caution">
    <text evidence="1">The sequence shown here is derived from an EMBL/GenBank/DDBJ whole genome shotgun (WGS) entry which is preliminary data.</text>
</comment>
<proteinExistence type="predicted"/>
<dbReference type="AlphaFoldDB" id="A0A368N9J6"/>
<dbReference type="OrthoDB" id="236676at2157"/>
<dbReference type="EMBL" id="QPHM01000001">
    <property type="protein sequence ID" value="RCU46703.1"/>
    <property type="molecule type" value="Genomic_DNA"/>
</dbReference>
<dbReference type="RefSeq" id="WP_114448257.1">
    <property type="nucleotide sequence ID" value="NZ_QPHM01000001.1"/>
</dbReference>
<dbReference type="Proteomes" id="UP000252189">
    <property type="component" value="Unassembled WGS sequence"/>
</dbReference>